<dbReference type="EMBL" id="JAGSPA010000003">
    <property type="protein sequence ID" value="MBV7257464.1"/>
    <property type="molecule type" value="Genomic_DNA"/>
</dbReference>
<reference evidence="1 2" key="1">
    <citation type="submission" date="2021-04" db="EMBL/GenBank/DDBJ databases">
        <authorList>
            <person name="Pira H."/>
            <person name="Risdian C."/>
            <person name="Wink J."/>
        </authorList>
    </citation>
    <scope>NUCLEOTIDE SEQUENCE [LARGE SCALE GENOMIC DNA]</scope>
    <source>
        <strain evidence="1 2">WHA3</strain>
    </source>
</reference>
<gene>
    <name evidence="1" type="ORF">KCG44_11770</name>
</gene>
<dbReference type="Proteomes" id="UP000722336">
    <property type="component" value="Unassembled WGS sequence"/>
</dbReference>
<dbReference type="RefSeq" id="WP_218446269.1">
    <property type="nucleotide sequence ID" value="NZ_JAGSPA010000003.1"/>
</dbReference>
<dbReference type="InterPro" id="IPR018715">
    <property type="entry name" value="DUF2239"/>
</dbReference>
<evidence type="ECO:0000313" key="1">
    <source>
        <dbReference type="EMBL" id="MBV7257464.1"/>
    </source>
</evidence>
<comment type="caution">
    <text evidence="1">The sequence shown here is derived from an EMBL/GenBank/DDBJ whole genome shotgun (WGS) entry which is preliminary data.</text>
</comment>
<protein>
    <submittedName>
        <fullName evidence="1">DUF2239 family protein</fullName>
    </submittedName>
</protein>
<keyword evidence="2" id="KW-1185">Reference proteome</keyword>
<proteinExistence type="predicted"/>
<sequence>MEQETYTAFAGEQRLASGPLGVIAVAVKHAHADRVLIFSDRTGRETDVDTRGDEGEIMARYAPPPPAKGRPKLGVVSREITLLPRHWDWLSRQRGGASGTLRRLVDQAVSTTGERTRASADAAYKFMSAIAGDLPGFEEAARALFAADADKFAAQTKDWPGDIRTHAHMLAKDALV</sequence>
<accession>A0ABS6SGD0</accession>
<name>A0ABS6SGD0_9SPHN</name>
<organism evidence="1 2">
    <name type="scientific">Pacificimonas pallii</name>
    <dbReference type="NCBI Taxonomy" id="2827236"/>
    <lineage>
        <taxon>Bacteria</taxon>
        <taxon>Pseudomonadati</taxon>
        <taxon>Pseudomonadota</taxon>
        <taxon>Alphaproteobacteria</taxon>
        <taxon>Sphingomonadales</taxon>
        <taxon>Sphingosinicellaceae</taxon>
        <taxon>Pacificimonas</taxon>
    </lineage>
</organism>
<dbReference type="Pfam" id="PF09998">
    <property type="entry name" value="DUF2239"/>
    <property type="match status" value="1"/>
</dbReference>
<evidence type="ECO:0000313" key="2">
    <source>
        <dbReference type="Proteomes" id="UP000722336"/>
    </source>
</evidence>